<dbReference type="GO" id="GO:0005886">
    <property type="term" value="C:plasma membrane"/>
    <property type="evidence" value="ECO:0007669"/>
    <property type="project" value="UniProtKB-SubCell"/>
</dbReference>
<dbReference type="PANTHER" id="PTHR33908:SF3">
    <property type="entry name" value="UNDECAPRENYL PHOSPHATE-ALPHA-4-AMINO-4-DEOXY-L-ARABINOSE ARABINOSYL TRANSFERASE"/>
    <property type="match status" value="1"/>
</dbReference>
<dbReference type="STRING" id="1802516.A3A75_01785"/>
<dbReference type="InterPro" id="IPR050297">
    <property type="entry name" value="LipidA_mod_glycosyltrf_83"/>
</dbReference>
<feature type="transmembrane region" description="Helical" evidence="8">
    <location>
        <begin position="306"/>
        <end position="328"/>
    </location>
</feature>
<accession>A0A1F8B7W2</accession>
<evidence type="ECO:0000256" key="7">
    <source>
        <dbReference type="ARBA" id="ARBA00023136"/>
    </source>
</evidence>
<evidence type="ECO:0000256" key="4">
    <source>
        <dbReference type="ARBA" id="ARBA00022679"/>
    </source>
</evidence>
<dbReference type="InterPro" id="IPR038731">
    <property type="entry name" value="RgtA/B/C-like"/>
</dbReference>
<dbReference type="GO" id="GO:0009103">
    <property type="term" value="P:lipopolysaccharide biosynthetic process"/>
    <property type="evidence" value="ECO:0007669"/>
    <property type="project" value="UniProtKB-ARBA"/>
</dbReference>
<feature type="transmembrane region" description="Helical" evidence="8">
    <location>
        <begin position="5"/>
        <end position="23"/>
    </location>
</feature>
<dbReference type="GO" id="GO:0010041">
    <property type="term" value="P:response to iron(III) ion"/>
    <property type="evidence" value="ECO:0007669"/>
    <property type="project" value="TreeGrafter"/>
</dbReference>
<evidence type="ECO:0000256" key="1">
    <source>
        <dbReference type="ARBA" id="ARBA00004651"/>
    </source>
</evidence>
<organism evidence="10 11">
    <name type="scientific">Candidatus Woesebacteria bacterium RIFCSPLOWO2_01_FULL_39_10</name>
    <dbReference type="NCBI Taxonomy" id="1802516"/>
    <lineage>
        <taxon>Bacteria</taxon>
        <taxon>Candidatus Woeseibacteriota</taxon>
    </lineage>
</organism>
<keyword evidence="5 8" id="KW-0812">Transmembrane</keyword>
<reference evidence="10 11" key="1">
    <citation type="journal article" date="2016" name="Nat. Commun.">
        <title>Thousands of microbial genomes shed light on interconnected biogeochemical processes in an aquifer system.</title>
        <authorList>
            <person name="Anantharaman K."/>
            <person name="Brown C.T."/>
            <person name="Hug L.A."/>
            <person name="Sharon I."/>
            <person name="Castelle C.J."/>
            <person name="Probst A.J."/>
            <person name="Thomas B.C."/>
            <person name="Singh A."/>
            <person name="Wilkins M.J."/>
            <person name="Karaoz U."/>
            <person name="Brodie E.L."/>
            <person name="Williams K.H."/>
            <person name="Hubbard S.S."/>
            <person name="Banfield J.F."/>
        </authorList>
    </citation>
    <scope>NUCLEOTIDE SEQUENCE [LARGE SCALE GENOMIC DNA]</scope>
</reference>
<evidence type="ECO:0000256" key="6">
    <source>
        <dbReference type="ARBA" id="ARBA00022989"/>
    </source>
</evidence>
<dbReference type="Pfam" id="PF13231">
    <property type="entry name" value="PMT_2"/>
    <property type="match status" value="1"/>
</dbReference>
<dbReference type="AlphaFoldDB" id="A0A1F8B7W2"/>
<feature type="transmembrane region" description="Helical" evidence="8">
    <location>
        <begin position="96"/>
        <end position="114"/>
    </location>
</feature>
<dbReference type="GO" id="GO:0016763">
    <property type="term" value="F:pentosyltransferase activity"/>
    <property type="evidence" value="ECO:0007669"/>
    <property type="project" value="TreeGrafter"/>
</dbReference>
<keyword evidence="3" id="KW-0328">Glycosyltransferase</keyword>
<comment type="caution">
    <text evidence="10">The sequence shown here is derived from an EMBL/GenBank/DDBJ whole genome shotgun (WGS) entry which is preliminary data.</text>
</comment>
<feature type="transmembrane region" description="Helical" evidence="8">
    <location>
        <begin position="146"/>
        <end position="164"/>
    </location>
</feature>
<dbReference type="Proteomes" id="UP000179018">
    <property type="component" value="Unassembled WGS sequence"/>
</dbReference>
<keyword evidence="2" id="KW-1003">Cell membrane</keyword>
<dbReference type="EMBL" id="MGHC01000011">
    <property type="protein sequence ID" value="OGM60113.1"/>
    <property type="molecule type" value="Genomic_DNA"/>
</dbReference>
<gene>
    <name evidence="10" type="ORF">A3A75_01785</name>
</gene>
<name>A0A1F8B7W2_9BACT</name>
<feature type="transmembrane region" description="Helical" evidence="8">
    <location>
        <begin position="399"/>
        <end position="417"/>
    </location>
</feature>
<protein>
    <recommendedName>
        <fullName evidence="9">Glycosyltransferase RgtA/B/C/D-like domain-containing protein</fullName>
    </recommendedName>
</protein>
<feature type="transmembrane region" description="Helical" evidence="8">
    <location>
        <begin position="214"/>
        <end position="233"/>
    </location>
</feature>
<feature type="transmembrane region" description="Helical" evidence="8">
    <location>
        <begin position="170"/>
        <end position="202"/>
    </location>
</feature>
<evidence type="ECO:0000313" key="11">
    <source>
        <dbReference type="Proteomes" id="UP000179018"/>
    </source>
</evidence>
<sequence length="563" mass="64517">MNKYLTLGALIISIFLAIITRFYELGEAPAGLYLDEAAQGYNAYSILKTGKDEFGKSFPIVFRSFADFKTPIYIYLIVPLIPLFGLTKFTVRLPSFIFSILTFPILYLLIKEVAPKRYALSLSLLTIAILSISPWHILFGRTAFECNIALFFFLSGIYFFYVGLKSPKNLLFSAVFFSIAITSYHAQRVLTPIMLVLLFLRYRKIILGQTHKKYLIIGITLGLLLLLPTISIATTPGFLARVTGLNIFSYSRQLPAGFLEDYDGSLEFLVNNKFFLTTREFSSLYLSYFSPRNMFFLGDPDARSSFPYLGTFFLWQFPFYVYGLYVLVKKNLGELKFLTLSLLLISPLPAAITRDPYSTIRSLQMVIPLTVIISFALIEAYQNVSQLFIYRFRLLGKSLLNLITFAALTTILIYSLARLYSSAIILNEYDHAAEWGYGYQQVADSFQNLDQKLPIVVDNTRIESYSELLFFLKFDPEIYQKENFEVSASEYYTNLERNKVKKIGRIITRPIDWEKDLNVEQYLVGDSLAVSYEQIKSHNLTLIDEIKYPDSSIAFTIVKTNPK</sequence>
<dbReference type="PANTHER" id="PTHR33908">
    <property type="entry name" value="MANNOSYLTRANSFERASE YKCB-RELATED"/>
    <property type="match status" value="1"/>
</dbReference>
<evidence type="ECO:0000256" key="8">
    <source>
        <dbReference type="SAM" id="Phobius"/>
    </source>
</evidence>
<comment type="subcellular location">
    <subcellularLocation>
        <location evidence="1">Cell membrane</location>
        <topology evidence="1">Multi-pass membrane protein</topology>
    </subcellularLocation>
</comment>
<evidence type="ECO:0000313" key="10">
    <source>
        <dbReference type="EMBL" id="OGM60113.1"/>
    </source>
</evidence>
<evidence type="ECO:0000256" key="5">
    <source>
        <dbReference type="ARBA" id="ARBA00022692"/>
    </source>
</evidence>
<evidence type="ECO:0000256" key="3">
    <source>
        <dbReference type="ARBA" id="ARBA00022676"/>
    </source>
</evidence>
<keyword evidence="6 8" id="KW-1133">Transmembrane helix</keyword>
<feature type="transmembrane region" description="Helical" evidence="8">
    <location>
        <begin position="335"/>
        <end position="352"/>
    </location>
</feature>
<feature type="transmembrane region" description="Helical" evidence="8">
    <location>
        <begin position="358"/>
        <end position="378"/>
    </location>
</feature>
<feature type="transmembrane region" description="Helical" evidence="8">
    <location>
        <begin position="120"/>
        <end position="139"/>
    </location>
</feature>
<keyword evidence="7 8" id="KW-0472">Membrane</keyword>
<evidence type="ECO:0000259" key="9">
    <source>
        <dbReference type="Pfam" id="PF13231"/>
    </source>
</evidence>
<proteinExistence type="predicted"/>
<keyword evidence="4" id="KW-0808">Transferase</keyword>
<feature type="transmembrane region" description="Helical" evidence="8">
    <location>
        <begin position="72"/>
        <end position="89"/>
    </location>
</feature>
<evidence type="ECO:0000256" key="2">
    <source>
        <dbReference type="ARBA" id="ARBA00022475"/>
    </source>
</evidence>
<feature type="domain" description="Glycosyltransferase RgtA/B/C/D-like" evidence="9">
    <location>
        <begin position="69"/>
        <end position="230"/>
    </location>
</feature>